<feature type="domain" description="ABC transmembrane type-1" evidence="8">
    <location>
        <begin position="97"/>
        <end position="288"/>
    </location>
</feature>
<feature type="transmembrane region" description="Helical" evidence="7">
    <location>
        <begin position="101"/>
        <end position="120"/>
    </location>
</feature>
<accession>A0A9D5Q824</accession>
<dbReference type="SUPFAM" id="SSF161098">
    <property type="entry name" value="MetI-like"/>
    <property type="match status" value="1"/>
</dbReference>
<reference evidence="9" key="1">
    <citation type="submission" date="2019-11" db="EMBL/GenBank/DDBJ databases">
        <title>Microbial mats filling the niche in hypersaline microbial mats.</title>
        <authorList>
            <person name="Wong H.L."/>
            <person name="Macleod F.I."/>
            <person name="White R.A. III"/>
            <person name="Burns B.P."/>
        </authorList>
    </citation>
    <scope>NUCLEOTIDE SEQUENCE</scope>
    <source>
        <strain evidence="9">Rbin_158</strain>
    </source>
</reference>
<dbReference type="PANTHER" id="PTHR32243:SF18">
    <property type="entry name" value="INNER MEMBRANE ABC TRANSPORTER PERMEASE PROTEIN YCJP"/>
    <property type="match status" value="1"/>
</dbReference>
<feature type="transmembrane region" description="Helical" evidence="7">
    <location>
        <begin position="267"/>
        <end position="288"/>
    </location>
</feature>
<evidence type="ECO:0000256" key="4">
    <source>
        <dbReference type="ARBA" id="ARBA00022692"/>
    </source>
</evidence>
<dbReference type="Proteomes" id="UP000649604">
    <property type="component" value="Unassembled WGS sequence"/>
</dbReference>
<dbReference type="GO" id="GO:0005886">
    <property type="term" value="C:plasma membrane"/>
    <property type="evidence" value="ECO:0007669"/>
    <property type="project" value="UniProtKB-SubCell"/>
</dbReference>
<evidence type="ECO:0000256" key="1">
    <source>
        <dbReference type="ARBA" id="ARBA00004651"/>
    </source>
</evidence>
<keyword evidence="6 7" id="KW-0472">Membrane</keyword>
<feature type="transmembrane region" description="Helical" evidence="7">
    <location>
        <begin position="16"/>
        <end position="37"/>
    </location>
</feature>
<evidence type="ECO:0000256" key="2">
    <source>
        <dbReference type="ARBA" id="ARBA00022448"/>
    </source>
</evidence>
<proteinExistence type="inferred from homology"/>
<keyword evidence="4 7" id="KW-0812">Transmembrane</keyword>
<protein>
    <submittedName>
        <fullName evidence="9">ABC transporter permease subunit</fullName>
    </submittedName>
</protein>
<dbReference type="PROSITE" id="PS50928">
    <property type="entry name" value="ABC_TM1"/>
    <property type="match status" value="1"/>
</dbReference>
<dbReference type="InterPro" id="IPR050901">
    <property type="entry name" value="BP-dep_ABC_trans_perm"/>
</dbReference>
<evidence type="ECO:0000256" key="6">
    <source>
        <dbReference type="ARBA" id="ARBA00023136"/>
    </source>
</evidence>
<evidence type="ECO:0000313" key="9">
    <source>
        <dbReference type="EMBL" id="MBD3327043.1"/>
    </source>
</evidence>
<feature type="transmembrane region" description="Helical" evidence="7">
    <location>
        <begin position="132"/>
        <end position="154"/>
    </location>
</feature>
<dbReference type="CDD" id="cd06261">
    <property type="entry name" value="TM_PBP2"/>
    <property type="match status" value="1"/>
</dbReference>
<evidence type="ECO:0000259" key="8">
    <source>
        <dbReference type="PROSITE" id="PS50928"/>
    </source>
</evidence>
<sequence length="303" mass="33454">MATKPINVHKLLSRGLIYFFAVIVAIVFIAPFGWLVIASLQKEADLLSVPPHFLPKDPSLITYQKLLRGQRLEEEQKSEGVRTYSVPREAKLFPKALSNSFIVSALTTLLCLVVGSLSAYSMARLNFKGGKILLLLILATRMVPGLTLIIPFFLLGKTLGMLDSKITLVIVYSTFTLPYTIWILKAFFETIPPDLEDAARVDGCTRFQAFWKIILPVAQSGLVGAAIFVFMLAWNEFFFALILTNTESAFTVPVISGMFATELDIDYSLMITSGVLAVIPPVLFTFIFQRFIITGLAAGSVKG</sequence>
<name>A0A9D5Q824_9BACT</name>
<dbReference type="PANTHER" id="PTHR32243">
    <property type="entry name" value="MALTOSE TRANSPORT SYSTEM PERMEASE-RELATED"/>
    <property type="match status" value="1"/>
</dbReference>
<dbReference type="Gene3D" id="1.10.3720.10">
    <property type="entry name" value="MetI-like"/>
    <property type="match status" value="1"/>
</dbReference>
<dbReference type="InterPro" id="IPR035906">
    <property type="entry name" value="MetI-like_sf"/>
</dbReference>
<keyword evidence="2 7" id="KW-0813">Transport</keyword>
<dbReference type="Pfam" id="PF00528">
    <property type="entry name" value="BPD_transp_1"/>
    <property type="match status" value="1"/>
</dbReference>
<gene>
    <name evidence="9" type="ORF">GF339_20825</name>
</gene>
<feature type="transmembrane region" description="Helical" evidence="7">
    <location>
        <begin position="166"/>
        <end position="188"/>
    </location>
</feature>
<keyword evidence="5 7" id="KW-1133">Transmembrane helix</keyword>
<comment type="subcellular location">
    <subcellularLocation>
        <location evidence="1 7">Cell membrane</location>
        <topology evidence="1 7">Multi-pass membrane protein</topology>
    </subcellularLocation>
</comment>
<dbReference type="InterPro" id="IPR000515">
    <property type="entry name" value="MetI-like"/>
</dbReference>
<comment type="similarity">
    <text evidence="7">Belongs to the binding-protein-dependent transport system permease family.</text>
</comment>
<dbReference type="EMBL" id="WJJP01000677">
    <property type="protein sequence ID" value="MBD3327043.1"/>
    <property type="molecule type" value="Genomic_DNA"/>
</dbReference>
<evidence type="ECO:0000256" key="5">
    <source>
        <dbReference type="ARBA" id="ARBA00022989"/>
    </source>
</evidence>
<dbReference type="GO" id="GO:0055085">
    <property type="term" value="P:transmembrane transport"/>
    <property type="evidence" value="ECO:0007669"/>
    <property type="project" value="InterPro"/>
</dbReference>
<keyword evidence="3" id="KW-1003">Cell membrane</keyword>
<dbReference type="AlphaFoldDB" id="A0A9D5Q824"/>
<feature type="transmembrane region" description="Helical" evidence="7">
    <location>
        <begin position="209"/>
        <end position="234"/>
    </location>
</feature>
<evidence type="ECO:0000313" key="10">
    <source>
        <dbReference type="Proteomes" id="UP000649604"/>
    </source>
</evidence>
<evidence type="ECO:0000256" key="7">
    <source>
        <dbReference type="RuleBase" id="RU363032"/>
    </source>
</evidence>
<comment type="caution">
    <text evidence="9">The sequence shown here is derived from an EMBL/GenBank/DDBJ whole genome shotgun (WGS) entry which is preliminary data.</text>
</comment>
<organism evidence="9 10">
    <name type="scientific">candidate division KSB3 bacterium</name>
    <dbReference type="NCBI Taxonomy" id="2044937"/>
    <lineage>
        <taxon>Bacteria</taxon>
        <taxon>candidate division KSB3</taxon>
    </lineage>
</organism>
<evidence type="ECO:0000256" key="3">
    <source>
        <dbReference type="ARBA" id="ARBA00022475"/>
    </source>
</evidence>